<dbReference type="Gene3D" id="1.25.40.20">
    <property type="entry name" value="Ankyrin repeat-containing domain"/>
    <property type="match status" value="1"/>
</dbReference>
<name>A0ABR4LDA4_9EURO</name>
<protein>
    <recommendedName>
        <fullName evidence="6">Ankyrin</fullName>
    </recommendedName>
</protein>
<keyword evidence="5" id="KW-1185">Reference proteome</keyword>
<evidence type="ECO:0000313" key="5">
    <source>
        <dbReference type="Proteomes" id="UP001610432"/>
    </source>
</evidence>
<dbReference type="PANTHER" id="PTHR24198:SF165">
    <property type="entry name" value="ANKYRIN REPEAT-CONTAINING PROTEIN-RELATED"/>
    <property type="match status" value="1"/>
</dbReference>
<dbReference type="Pfam" id="PF12796">
    <property type="entry name" value="Ank_2"/>
    <property type="match status" value="1"/>
</dbReference>
<keyword evidence="1" id="KW-0677">Repeat</keyword>
<sequence length="314" mass="34707">MTGFWNVSLLDTLVRKHSLAAILQFAPEPLALRGLQSFLLLKPPTQAGIDQSTVDADAHQAPRTYPESSPERLGELLAIATRRGSLPCMSILLENGADVARANIPDDNSYNSLLHDAVANKCLSSVKLLLQYGAPVNVPGRSVPNTPLGQAAVTAWLDTPPEPPDWAVVTGLLEIVRLLLQAGASSNITVFFGQSYTAYSHLLEFAGSRHPWTTTLTKALLDYATDLDLAISSFPPESNPLTQVIWTRDYDLIQSALERDDTRPAVKNYVETRAHCHPEMRKFLEERYGFRPLLWGMRETVAGKFSRWLSSIRS</sequence>
<reference evidence="4 5" key="1">
    <citation type="submission" date="2024-07" db="EMBL/GenBank/DDBJ databases">
        <title>Section-level genome sequencing and comparative genomics of Aspergillus sections Usti and Cavernicolus.</title>
        <authorList>
            <consortium name="Lawrence Berkeley National Laboratory"/>
            <person name="Nybo J.L."/>
            <person name="Vesth T.C."/>
            <person name="Theobald S."/>
            <person name="Frisvad J.C."/>
            <person name="Larsen T.O."/>
            <person name="Kjaerboelling I."/>
            <person name="Rothschild-Mancinelli K."/>
            <person name="Lyhne E.K."/>
            <person name="Kogle M.E."/>
            <person name="Barry K."/>
            <person name="Clum A."/>
            <person name="Na H."/>
            <person name="Ledsgaard L."/>
            <person name="Lin J."/>
            <person name="Lipzen A."/>
            <person name="Kuo A."/>
            <person name="Riley R."/>
            <person name="Mondo S."/>
            <person name="Labutti K."/>
            <person name="Haridas S."/>
            <person name="Pangalinan J."/>
            <person name="Salamov A.A."/>
            <person name="Simmons B.A."/>
            <person name="Magnuson J.K."/>
            <person name="Chen J."/>
            <person name="Drula E."/>
            <person name="Henrissat B."/>
            <person name="Wiebenga A."/>
            <person name="Lubbers R.J."/>
            <person name="Gomes A.C."/>
            <person name="Macurrencykelacurrency M.R."/>
            <person name="Stajich J."/>
            <person name="Grigoriev I.V."/>
            <person name="Mortensen U.H."/>
            <person name="De Vries R.P."/>
            <person name="Baker S.E."/>
            <person name="Andersen M.R."/>
        </authorList>
    </citation>
    <scope>NUCLEOTIDE SEQUENCE [LARGE SCALE GENOMIC DNA]</scope>
    <source>
        <strain evidence="4 5">CBS 449.75</strain>
    </source>
</reference>
<evidence type="ECO:0000256" key="1">
    <source>
        <dbReference type="ARBA" id="ARBA00022737"/>
    </source>
</evidence>
<dbReference type="SUPFAM" id="SSF48403">
    <property type="entry name" value="Ankyrin repeat"/>
    <property type="match status" value="1"/>
</dbReference>
<evidence type="ECO:0000256" key="2">
    <source>
        <dbReference type="ARBA" id="ARBA00023043"/>
    </source>
</evidence>
<keyword evidence="2 3" id="KW-0040">ANK repeat</keyword>
<dbReference type="RefSeq" id="XP_070881419.1">
    <property type="nucleotide sequence ID" value="XM_071033893.1"/>
</dbReference>
<evidence type="ECO:0008006" key="6">
    <source>
        <dbReference type="Google" id="ProtNLM"/>
    </source>
</evidence>
<proteinExistence type="predicted"/>
<dbReference type="GeneID" id="98148965"/>
<dbReference type="PANTHER" id="PTHR24198">
    <property type="entry name" value="ANKYRIN REPEAT AND PROTEIN KINASE DOMAIN-CONTAINING PROTEIN"/>
    <property type="match status" value="1"/>
</dbReference>
<dbReference type="InterPro" id="IPR036770">
    <property type="entry name" value="Ankyrin_rpt-contain_sf"/>
</dbReference>
<dbReference type="EMBL" id="JBFXLQ010000067">
    <property type="protein sequence ID" value="KAL2862440.1"/>
    <property type="molecule type" value="Genomic_DNA"/>
</dbReference>
<feature type="repeat" description="ANK" evidence="3">
    <location>
        <begin position="109"/>
        <end position="141"/>
    </location>
</feature>
<evidence type="ECO:0000313" key="4">
    <source>
        <dbReference type="EMBL" id="KAL2862440.1"/>
    </source>
</evidence>
<dbReference type="SMART" id="SM00248">
    <property type="entry name" value="ANK"/>
    <property type="match status" value="3"/>
</dbReference>
<dbReference type="Proteomes" id="UP001610432">
    <property type="component" value="Unassembled WGS sequence"/>
</dbReference>
<comment type="caution">
    <text evidence="4">The sequence shown here is derived from an EMBL/GenBank/DDBJ whole genome shotgun (WGS) entry which is preliminary data.</text>
</comment>
<dbReference type="InterPro" id="IPR002110">
    <property type="entry name" value="Ankyrin_rpt"/>
</dbReference>
<dbReference type="PROSITE" id="PS50088">
    <property type="entry name" value="ANK_REPEAT"/>
    <property type="match status" value="1"/>
</dbReference>
<accession>A0ABR4LDA4</accession>
<organism evidence="4 5">
    <name type="scientific">Aspergillus lucknowensis</name>
    <dbReference type="NCBI Taxonomy" id="176173"/>
    <lineage>
        <taxon>Eukaryota</taxon>
        <taxon>Fungi</taxon>
        <taxon>Dikarya</taxon>
        <taxon>Ascomycota</taxon>
        <taxon>Pezizomycotina</taxon>
        <taxon>Eurotiomycetes</taxon>
        <taxon>Eurotiomycetidae</taxon>
        <taxon>Eurotiales</taxon>
        <taxon>Aspergillaceae</taxon>
        <taxon>Aspergillus</taxon>
        <taxon>Aspergillus subgen. Nidulantes</taxon>
    </lineage>
</organism>
<gene>
    <name evidence="4" type="ORF">BJX67DRAFT_385581</name>
</gene>
<evidence type="ECO:0000256" key="3">
    <source>
        <dbReference type="PROSITE-ProRule" id="PRU00023"/>
    </source>
</evidence>